<evidence type="ECO:0000313" key="2">
    <source>
        <dbReference type="Proteomes" id="UP001589793"/>
    </source>
</evidence>
<organism evidence="1 2">
    <name type="scientific">Brachybacterium hainanense</name>
    <dbReference type="NCBI Taxonomy" id="1541174"/>
    <lineage>
        <taxon>Bacteria</taxon>
        <taxon>Bacillati</taxon>
        <taxon>Actinomycetota</taxon>
        <taxon>Actinomycetes</taxon>
        <taxon>Micrococcales</taxon>
        <taxon>Dermabacteraceae</taxon>
        <taxon>Brachybacterium</taxon>
    </lineage>
</organism>
<proteinExistence type="predicted"/>
<dbReference type="EMBL" id="JBHLSV010000005">
    <property type="protein sequence ID" value="MFC0673586.1"/>
    <property type="molecule type" value="Genomic_DNA"/>
</dbReference>
<gene>
    <name evidence="1" type="ORF">ACFFF6_06420</name>
</gene>
<keyword evidence="2" id="KW-1185">Reference proteome</keyword>
<comment type="caution">
    <text evidence="1">The sequence shown here is derived from an EMBL/GenBank/DDBJ whole genome shotgun (WGS) entry which is preliminary data.</text>
</comment>
<dbReference type="Proteomes" id="UP001589793">
    <property type="component" value="Unassembled WGS sequence"/>
</dbReference>
<name>A0ABV6R9B8_9MICO</name>
<reference evidence="1 2" key="1">
    <citation type="submission" date="2024-09" db="EMBL/GenBank/DDBJ databases">
        <authorList>
            <person name="Sun Q."/>
            <person name="Mori K."/>
        </authorList>
    </citation>
    <scope>NUCLEOTIDE SEQUENCE [LARGE SCALE GENOMIC DNA]</scope>
    <source>
        <strain evidence="1 2">CICC 10874</strain>
    </source>
</reference>
<sequence>MAHRPGSGAEACRERNLQREDRFDFDGLDELVEGMRDAFGSRSWWLTSTEQSPEETLELILDRARSAARR</sequence>
<protein>
    <submittedName>
        <fullName evidence="1">Uncharacterized protein</fullName>
    </submittedName>
</protein>
<dbReference type="RefSeq" id="WP_376979259.1">
    <property type="nucleotide sequence ID" value="NZ_JBHLSV010000005.1"/>
</dbReference>
<accession>A0ABV6R9B8</accession>
<evidence type="ECO:0000313" key="1">
    <source>
        <dbReference type="EMBL" id="MFC0673586.1"/>
    </source>
</evidence>